<dbReference type="InterPro" id="IPR017441">
    <property type="entry name" value="Protein_kinase_ATP_BS"/>
</dbReference>
<evidence type="ECO:0000256" key="1">
    <source>
        <dbReference type="ARBA" id="ARBA00022679"/>
    </source>
</evidence>
<evidence type="ECO:0000256" key="6">
    <source>
        <dbReference type="PROSITE-ProRule" id="PRU10141"/>
    </source>
</evidence>
<dbReference type="InterPro" id="IPR000719">
    <property type="entry name" value="Prot_kinase_dom"/>
</dbReference>
<evidence type="ECO:0000313" key="10">
    <source>
        <dbReference type="Proteomes" id="UP000095282"/>
    </source>
</evidence>
<evidence type="ECO:0000256" key="4">
    <source>
        <dbReference type="ARBA" id="ARBA00022840"/>
    </source>
</evidence>
<keyword evidence="10" id="KW-1185">Reference proteome</keyword>
<feature type="binding site" evidence="6">
    <location>
        <position position="44"/>
    </location>
    <ligand>
        <name>ATP</name>
        <dbReference type="ChEBI" id="CHEBI:30616"/>
    </ligand>
</feature>
<keyword evidence="7" id="KW-0723">Serine/threonine-protein kinase</keyword>
<dbReference type="WBParaSite" id="Csp11.Scaffold629.g14956.t1">
    <property type="protein sequence ID" value="Csp11.Scaffold629.g14956.t1"/>
    <property type="gene ID" value="Csp11.Scaffold629.g14956"/>
</dbReference>
<comment type="similarity">
    <text evidence="5">Belongs to the protein kinase superfamily. Ser/Thr protein kinase family. GCN2 subfamily.</text>
</comment>
<organism evidence="10 11">
    <name type="scientific">Caenorhabditis tropicalis</name>
    <dbReference type="NCBI Taxonomy" id="1561998"/>
    <lineage>
        <taxon>Eukaryota</taxon>
        <taxon>Metazoa</taxon>
        <taxon>Ecdysozoa</taxon>
        <taxon>Nematoda</taxon>
        <taxon>Chromadorea</taxon>
        <taxon>Rhabditida</taxon>
        <taxon>Rhabditina</taxon>
        <taxon>Rhabditomorpha</taxon>
        <taxon>Rhabditoidea</taxon>
        <taxon>Rhabditidae</taxon>
        <taxon>Peloderinae</taxon>
        <taxon>Caenorhabditis</taxon>
    </lineage>
</organism>
<sequence>MATCEECLEVFHNNYRIVDVLGHGSFGVVFHCERRRDEGLFAVKRLDLDKANLSLAAREVNTITNIGRHPEFIYFEEVFWKEHQKEPTGHLYISMELCERITLKEWLSENKKAENRPWTMIKDWIRQLTRALDHLHRNDFIHRDLKPANVFFQRETHFRKLKVGDFGLATRAIGDIGKRKSPPETEQQNHTAGAGTPYYMAPEQVGETYDEKVDIFSLGLICAELIILNTPTEGMCTNDIIRSGRWPIEWRDFPDVLQFLSLLTDLNPSERPTAAEILSHPFIQ</sequence>
<dbReference type="SMART" id="SM00220">
    <property type="entry name" value="S_TKc"/>
    <property type="match status" value="1"/>
</dbReference>
<dbReference type="InterPro" id="IPR011009">
    <property type="entry name" value="Kinase-like_dom_sf"/>
</dbReference>
<name>A0A1I7U552_9PELO</name>
<dbReference type="PROSITE" id="PS50011">
    <property type="entry name" value="PROTEIN_KINASE_DOM"/>
    <property type="match status" value="1"/>
</dbReference>
<dbReference type="STRING" id="1561998.A0A1I7U552"/>
<dbReference type="GO" id="GO:0005634">
    <property type="term" value="C:nucleus"/>
    <property type="evidence" value="ECO:0007669"/>
    <property type="project" value="TreeGrafter"/>
</dbReference>
<feature type="domain" description="Protein kinase" evidence="9">
    <location>
        <begin position="15"/>
        <end position="283"/>
    </location>
</feature>
<evidence type="ECO:0000256" key="2">
    <source>
        <dbReference type="ARBA" id="ARBA00022741"/>
    </source>
</evidence>
<dbReference type="eggNOG" id="KOG1033">
    <property type="taxonomic scope" value="Eukaryota"/>
</dbReference>
<evidence type="ECO:0000313" key="11">
    <source>
        <dbReference type="WBParaSite" id="Csp11.Scaffold629.g14956.t1"/>
    </source>
</evidence>
<evidence type="ECO:0000256" key="8">
    <source>
        <dbReference type="SAM" id="MobiDB-lite"/>
    </source>
</evidence>
<feature type="region of interest" description="Disordered" evidence="8">
    <location>
        <begin position="177"/>
        <end position="197"/>
    </location>
</feature>
<protein>
    <submittedName>
        <fullName evidence="11">Protein kinase domain-containing protein</fullName>
    </submittedName>
</protein>
<evidence type="ECO:0000256" key="3">
    <source>
        <dbReference type="ARBA" id="ARBA00022777"/>
    </source>
</evidence>
<evidence type="ECO:0000256" key="5">
    <source>
        <dbReference type="ARBA" id="ARBA00037982"/>
    </source>
</evidence>
<dbReference type="PANTHER" id="PTHR11042">
    <property type="entry name" value="EUKARYOTIC TRANSLATION INITIATION FACTOR 2-ALPHA KINASE EIF2-ALPHA KINASE -RELATED"/>
    <property type="match status" value="1"/>
</dbReference>
<dbReference type="GO" id="GO:0005524">
    <property type="term" value="F:ATP binding"/>
    <property type="evidence" value="ECO:0007669"/>
    <property type="project" value="UniProtKB-UniRule"/>
</dbReference>
<dbReference type="InterPro" id="IPR050339">
    <property type="entry name" value="CC_SR_Kinase"/>
</dbReference>
<dbReference type="Gene3D" id="3.30.200.20">
    <property type="entry name" value="Phosphorylase Kinase, domain 1"/>
    <property type="match status" value="1"/>
</dbReference>
<evidence type="ECO:0000259" key="9">
    <source>
        <dbReference type="PROSITE" id="PS50011"/>
    </source>
</evidence>
<keyword evidence="3" id="KW-0418">Kinase</keyword>
<keyword evidence="4 6" id="KW-0067">ATP-binding</keyword>
<dbReference type="Pfam" id="PF00069">
    <property type="entry name" value="Pkinase"/>
    <property type="match status" value="1"/>
</dbReference>
<proteinExistence type="inferred from homology"/>
<dbReference type="PROSITE" id="PS00107">
    <property type="entry name" value="PROTEIN_KINASE_ATP"/>
    <property type="match status" value="1"/>
</dbReference>
<keyword evidence="2 6" id="KW-0547">Nucleotide-binding</keyword>
<dbReference type="GO" id="GO:0005737">
    <property type="term" value="C:cytoplasm"/>
    <property type="evidence" value="ECO:0007669"/>
    <property type="project" value="TreeGrafter"/>
</dbReference>
<dbReference type="SUPFAM" id="SSF56112">
    <property type="entry name" value="Protein kinase-like (PK-like)"/>
    <property type="match status" value="1"/>
</dbReference>
<dbReference type="GO" id="GO:0004694">
    <property type="term" value="F:eukaryotic translation initiation factor 2alpha kinase activity"/>
    <property type="evidence" value="ECO:0007669"/>
    <property type="project" value="TreeGrafter"/>
</dbReference>
<evidence type="ECO:0000256" key="7">
    <source>
        <dbReference type="RuleBase" id="RU000304"/>
    </source>
</evidence>
<dbReference type="Gene3D" id="1.10.510.10">
    <property type="entry name" value="Transferase(Phosphotransferase) domain 1"/>
    <property type="match status" value="1"/>
</dbReference>
<dbReference type="PANTHER" id="PTHR11042:SF165">
    <property type="entry name" value="PROTEIN KINASE DOMAIN-CONTAINING PROTEIN"/>
    <property type="match status" value="1"/>
</dbReference>
<dbReference type="AlphaFoldDB" id="A0A1I7U552"/>
<dbReference type="Proteomes" id="UP000095282">
    <property type="component" value="Unplaced"/>
</dbReference>
<accession>A0A1I7U552</accession>
<dbReference type="PROSITE" id="PS00108">
    <property type="entry name" value="PROTEIN_KINASE_ST"/>
    <property type="match status" value="1"/>
</dbReference>
<dbReference type="InterPro" id="IPR008271">
    <property type="entry name" value="Ser/Thr_kinase_AS"/>
</dbReference>
<keyword evidence="1" id="KW-0808">Transferase</keyword>
<reference evidence="11" key="1">
    <citation type="submission" date="2016-11" db="UniProtKB">
        <authorList>
            <consortium name="WormBaseParasite"/>
        </authorList>
    </citation>
    <scope>IDENTIFICATION</scope>
</reference>